<accession>A0AAD5KNM8</accession>
<proteinExistence type="predicted"/>
<gene>
    <name evidence="1" type="ORF">GHT06_018753</name>
</gene>
<organism evidence="1 2">
    <name type="scientific">Daphnia sinensis</name>
    <dbReference type="NCBI Taxonomy" id="1820382"/>
    <lineage>
        <taxon>Eukaryota</taxon>
        <taxon>Metazoa</taxon>
        <taxon>Ecdysozoa</taxon>
        <taxon>Arthropoda</taxon>
        <taxon>Crustacea</taxon>
        <taxon>Branchiopoda</taxon>
        <taxon>Diplostraca</taxon>
        <taxon>Cladocera</taxon>
        <taxon>Anomopoda</taxon>
        <taxon>Daphniidae</taxon>
        <taxon>Daphnia</taxon>
        <taxon>Daphnia similis group</taxon>
    </lineage>
</organism>
<dbReference type="Proteomes" id="UP000820818">
    <property type="component" value="Linkage Group LG7"/>
</dbReference>
<dbReference type="AlphaFoldDB" id="A0AAD5KNM8"/>
<dbReference type="EMBL" id="WJBH02000007">
    <property type="protein sequence ID" value="KAI9556179.1"/>
    <property type="molecule type" value="Genomic_DNA"/>
</dbReference>
<comment type="caution">
    <text evidence="1">The sequence shown here is derived from an EMBL/GenBank/DDBJ whole genome shotgun (WGS) entry which is preliminary data.</text>
</comment>
<evidence type="ECO:0000313" key="1">
    <source>
        <dbReference type="EMBL" id="KAI9556179.1"/>
    </source>
</evidence>
<name>A0AAD5KNM8_9CRUS</name>
<protein>
    <submittedName>
        <fullName evidence="1">Uncharacterized protein</fullName>
    </submittedName>
</protein>
<evidence type="ECO:0000313" key="2">
    <source>
        <dbReference type="Proteomes" id="UP000820818"/>
    </source>
</evidence>
<keyword evidence="2" id="KW-1185">Reference proteome</keyword>
<reference evidence="1 2" key="1">
    <citation type="submission" date="2022-05" db="EMBL/GenBank/DDBJ databases">
        <title>A multi-omics perspective on studying reproductive biology in Daphnia sinensis.</title>
        <authorList>
            <person name="Jia J."/>
        </authorList>
    </citation>
    <scope>NUCLEOTIDE SEQUENCE [LARGE SCALE GENOMIC DNA]</scope>
    <source>
        <strain evidence="1 2">WSL</strain>
    </source>
</reference>
<sequence length="72" mass="8266">MADDDDERYDGVTGRPVCVMCMQAPATGMSDRKECPASRWRMSIFRTISMMRMFNALFQQRENGGLFESYIG</sequence>